<dbReference type="InterPro" id="IPR033223">
    <property type="entry name" value="TTMP"/>
</dbReference>
<proteinExistence type="predicted"/>
<keyword evidence="1 3" id="KW-0812">Transmembrane</keyword>
<gene>
    <name evidence="3" type="primary">LOC105994895</name>
</gene>
<evidence type="ECO:0000313" key="3">
    <source>
        <dbReference type="RefSeq" id="XP_012883983.1"/>
    </source>
</evidence>
<keyword evidence="2" id="KW-1185">Reference proteome</keyword>
<dbReference type="STRING" id="10020.ENSDORP00000010575"/>
<dbReference type="KEGG" id="dord:105994895"/>
<dbReference type="OrthoDB" id="8879801at2759"/>
<dbReference type="PANTHER" id="PTHR14636">
    <property type="entry name" value="TPA-INDUCED TRANSMEMBRANE PROTEIN"/>
    <property type="match status" value="1"/>
</dbReference>
<dbReference type="OMA" id="GFMKYMM"/>
<accession>A0A1S3G585</accession>
<dbReference type="AlphaFoldDB" id="A0A1S3G585"/>
<dbReference type="GO" id="GO:0005886">
    <property type="term" value="C:plasma membrane"/>
    <property type="evidence" value="ECO:0007669"/>
    <property type="project" value="Ensembl"/>
</dbReference>
<dbReference type="GeneID" id="105994895"/>
<keyword evidence="1" id="KW-0472">Membrane</keyword>
<organism evidence="2 3">
    <name type="scientific">Dipodomys ordii</name>
    <name type="common">Ord's kangaroo rat</name>
    <dbReference type="NCBI Taxonomy" id="10020"/>
    <lineage>
        <taxon>Eukaryota</taxon>
        <taxon>Metazoa</taxon>
        <taxon>Chordata</taxon>
        <taxon>Craniata</taxon>
        <taxon>Vertebrata</taxon>
        <taxon>Euteleostomi</taxon>
        <taxon>Mammalia</taxon>
        <taxon>Eutheria</taxon>
        <taxon>Euarchontoglires</taxon>
        <taxon>Glires</taxon>
        <taxon>Rodentia</taxon>
        <taxon>Castorimorpha</taxon>
        <taxon>Heteromyidae</taxon>
        <taxon>Dipodomyinae</taxon>
        <taxon>Dipodomys</taxon>
    </lineage>
</organism>
<dbReference type="FunCoup" id="A0A1S3G585">
    <property type="interactions" value="61"/>
</dbReference>
<evidence type="ECO:0000313" key="2">
    <source>
        <dbReference type="Proteomes" id="UP000081671"/>
    </source>
</evidence>
<keyword evidence="1" id="KW-1133">Transmembrane helix</keyword>
<dbReference type="InParanoid" id="A0A1S3G585"/>
<name>A0A1S3G585_DIPOR</name>
<dbReference type="RefSeq" id="XP_012883983.1">
    <property type="nucleotide sequence ID" value="XM_013028529.1"/>
</dbReference>
<feature type="transmembrane region" description="Helical" evidence="1">
    <location>
        <begin position="66"/>
        <end position="87"/>
    </location>
</feature>
<protein>
    <submittedName>
        <fullName evidence="3">TPA-induced transmembrane protein</fullName>
    </submittedName>
</protein>
<dbReference type="Proteomes" id="UP000081671">
    <property type="component" value="Unplaced"/>
</dbReference>
<evidence type="ECO:0000256" key="1">
    <source>
        <dbReference type="SAM" id="Phobius"/>
    </source>
</evidence>
<sequence>MEEATSPAPTEEIELTVLEEQPGEQTPLNGALQLLPASAQDPCLDQATKKSPWSACNKNLVGRCKLWMAIVSIFVGFIIVIILGLFLTGVTYVDEDEHETLELSSNKTFFMMLKIPEECVTEEGLPHLLTERLTEVYSKSPSLSRYFILAEIADFSGENATVTYHLRFMIPEEDHSFMRYMMSEELVLGIVLQDFHDQKVPGCESLGLGPESLLLYE</sequence>
<reference evidence="3" key="1">
    <citation type="submission" date="2025-08" db="UniProtKB">
        <authorList>
            <consortium name="RefSeq"/>
        </authorList>
    </citation>
    <scope>IDENTIFICATION</scope>
    <source>
        <tissue evidence="3">Kidney</tissue>
    </source>
</reference>
<dbReference type="PANTHER" id="PTHR14636:SF1">
    <property type="entry name" value="TPA-INDUCED TRANSMEMBRANE PROTEIN"/>
    <property type="match status" value="1"/>
</dbReference>